<feature type="domain" description="Peptidase M16 N-terminal" evidence="3">
    <location>
        <begin position="12"/>
        <end position="158"/>
    </location>
</feature>
<evidence type="ECO:0000256" key="1">
    <source>
        <dbReference type="ARBA" id="ARBA00007261"/>
    </source>
</evidence>
<dbReference type="GO" id="GO:0006508">
    <property type="term" value="P:proteolysis"/>
    <property type="evidence" value="ECO:0007669"/>
    <property type="project" value="InterPro"/>
</dbReference>
<dbReference type="Pfam" id="PF05193">
    <property type="entry name" value="Peptidase_M16_C"/>
    <property type="match status" value="1"/>
</dbReference>
<evidence type="ECO:0000313" key="5">
    <source>
        <dbReference type="EMBL" id="MBB6511487.1"/>
    </source>
</evidence>
<dbReference type="InterPro" id="IPR011765">
    <property type="entry name" value="Pept_M16_N"/>
</dbReference>
<name>A0A841RI00_9BACI</name>
<dbReference type="PANTHER" id="PTHR11851:SF49">
    <property type="entry name" value="MITOCHONDRIAL-PROCESSING PEPTIDASE SUBUNIT ALPHA"/>
    <property type="match status" value="1"/>
</dbReference>
<dbReference type="RefSeq" id="WP_184243759.1">
    <property type="nucleotide sequence ID" value="NZ_BAAACU010000022.1"/>
</dbReference>
<dbReference type="EMBL" id="JACHON010000001">
    <property type="protein sequence ID" value="MBB6511487.1"/>
    <property type="molecule type" value="Genomic_DNA"/>
</dbReference>
<gene>
    <name evidence="5" type="ORF">GGQ92_000254</name>
</gene>
<sequence length="407" mass="46225">MIQRKTLDNGLRIILEEIPTVRSVTIGIWIKTGSRFETKEENGISHFIEHMLFKGTTKRNAQDIAEAFDAIGGEVNAFTSKEYTCLYAKVLDTHQSIAMDILADMVLDSLFDPVELEREKKVILEEIHMTNDIPDDIIHDYLSAISFRDHPLAQPILGNEENIEAITRDDLLHYMEKYYVPHNIVISIAGNANSDFLEEVSQHFMHLESKSTIPSLTLQQPIFHQGMYSEEKAIEQAHLAFGFEGLSSKDKDYYSMVMMNNLLGGGMSSRLFQEIREKQGMAYSIYSFHNSYEDSGLLTIYAGTSYAMIDKAEDQILSIIKEMSIDGVSDAELNRSKEQLKGLLLLGLEGTTSKMSRNASNEWLYGNVLSVNEELEYIEQVTREDLERMIARISEQEPAKAIILPEK</sequence>
<keyword evidence="6" id="KW-1185">Reference proteome</keyword>
<dbReference type="PROSITE" id="PS00143">
    <property type="entry name" value="INSULINASE"/>
    <property type="match status" value="1"/>
</dbReference>
<feature type="domain" description="Peptidase M16 C-terminal" evidence="4">
    <location>
        <begin position="166"/>
        <end position="340"/>
    </location>
</feature>
<dbReference type="InterPro" id="IPR011249">
    <property type="entry name" value="Metalloenz_LuxS/M16"/>
</dbReference>
<evidence type="ECO:0000259" key="3">
    <source>
        <dbReference type="Pfam" id="PF00675"/>
    </source>
</evidence>
<dbReference type="GO" id="GO:0004222">
    <property type="term" value="F:metalloendopeptidase activity"/>
    <property type="evidence" value="ECO:0007669"/>
    <property type="project" value="InterPro"/>
</dbReference>
<dbReference type="Pfam" id="PF00675">
    <property type="entry name" value="Peptidase_M16"/>
    <property type="match status" value="1"/>
</dbReference>
<dbReference type="PANTHER" id="PTHR11851">
    <property type="entry name" value="METALLOPROTEASE"/>
    <property type="match status" value="1"/>
</dbReference>
<dbReference type="Proteomes" id="UP000572212">
    <property type="component" value="Unassembled WGS sequence"/>
</dbReference>
<proteinExistence type="inferred from homology"/>
<accession>A0A841RI00</accession>
<dbReference type="InterPro" id="IPR050361">
    <property type="entry name" value="MPP/UQCRC_Complex"/>
</dbReference>
<dbReference type="Gene3D" id="3.30.830.10">
    <property type="entry name" value="Metalloenzyme, LuxS/M16 peptidase-like"/>
    <property type="match status" value="2"/>
</dbReference>
<comment type="caution">
    <text evidence="5">The sequence shown here is derived from an EMBL/GenBank/DDBJ whole genome shotgun (WGS) entry which is preliminary data.</text>
</comment>
<dbReference type="GO" id="GO:0046872">
    <property type="term" value="F:metal ion binding"/>
    <property type="evidence" value="ECO:0007669"/>
    <property type="project" value="InterPro"/>
</dbReference>
<reference evidence="5 6" key="1">
    <citation type="submission" date="2020-08" db="EMBL/GenBank/DDBJ databases">
        <title>Genomic Encyclopedia of Type Strains, Phase IV (KMG-IV): sequencing the most valuable type-strain genomes for metagenomic binning, comparative biology and taxonomic classification.</title>
        <authorList>
            <person name="Goeker M."/>
        </authorList>
    </citation>
    <scope>NUCLEOTIDE SEQUENCE [LARGE SCALE GENOMIC DNA]</scope>
    <source>
        <strain evidence="5 6">DSM 11805</strain>
    </source>
</reference>
<dbReference type="AlphaFoldDB" id="A0A841RI00"/>
<dbReference type="SUPFAM" id="SSF63411">
    <property type="entry name" value="LuxS/MPP-like metallohydrolase"/>
    <property type="match status" value="2"/>
</dbReference>
<evidence type="ECO:0000259" key="4">
    <source>
        <dbReference type="Pfam" id="PF05193"/>
    </source>
</evidence>
<dbReference type="InterPro" id="IPR001431">
    <property type="entry name" value="Pept_M16_Zn_BS"/>
</dbReference>
<organism evidence="5 6">
    <name type="scientific">Gracilibacillus halotolerans</name>
    <dbReference type="NCBI Taxonomy" id="74386"/>
    <lineage>
        <taxon>Bacteria</taxon>
        <taxon>Bacillati</taxon>
        <taxon>Bacillota</taxon>
        <taxon>Bacilli</taxon>
        <taxon>Bacillales</taxon>
        <taxon>Bacillaceae</taxon>
        <taxon>Gracilibacillus</taxon>
    </lineage>
</organism>
<evidence type="ECO:0000256" key="2">
    <source>
        <dbReference type="RuleBase" id="RU004447"/>
    </source>
</evidence>
<dbReference type="InterPro" id="IPR007863">
    <property type="entry name" value="Peptidase_M16_C"/>
</dbReference>
<protein>
    <submittedName>
        <fullName evidence="5">Putative Zn-dependent peptidase</fullName>
    </submittedName>
</protein>
<comment type="similarity">
    <text evidence="1 2">Belongs to the peptidase M16 family.</text>
</comment>
<dbReference type="FunFam" id="3.30.830.10:FF:000008">
    <property type="entry name" value="Mitochondrial-processing peptidase subunit beta"/>
    <property type="match status" value="1"/>
</dbReference>
<evidence type="ECO:0000313" key="6">
    <source>
        <dbReference type="Proteomes" id="UP000572212"/>
    </source>
</evidence>